<dbReference type="AlphaFoldDB" id="A0AB73HFQ2"/>
<dbReference type="InterPro" id="IPR004107">
    <property type="entry name" value="Integrase_SAM-like_N"/>
</dbReference>
<dbReference type="GO" id="GO:0006310">
    <property type="term" value="P:DNA recombination"/>
    <property type="evidence" value="ECO:0007669"/>
    <property type="project" value="UniProtKB-KW"/>
</dbReference>
<dbReference type="PANTHER" id="PTHR30629:SF6">
    <property type="entry name" value="PROPHAGE INTEGRASE INTA-RELATED"/>
    <property type="match status" value="1"/>
</dbReference>
<dbReference type="GO" id="GO:0003677">
    <property type="term" value="F:DNA binding"/>
    <property type="evidence" value="ECO:0007669"/>
    <property type="project" value="UniProtKB-KW"/>
</dbReference>
<dbReference type="InterPro" id="IPR028259">
    <property type="entry name" value="AP2-like_int_N"/>
</dbReference>
<keyword evidence="4" id="KW-0233">DNA recombination</keyword>
<evidence type="ECO:0000259" key="5">
    <source>
        <dbReference type="PROSITE" id="PS51898"/>
    </source>
</evidence>
<dbReference type="Gene3D" id="1.10.150.130">
    <property type="match status" value="1"/>
</dbReference>
<protein>
    <submittedName>
        <fullName evidence="6">Site-specific integrase</fullName>
    </submittedName>
</protein>
<evidence type="ECO:0000313" key="6">
    <source>
        <dbReference type="EMBL" id="MBF7114964.1"/>
    </source>
</evidence>
<dbReference type="Pfam" id="PF00589">
    <property type="entry name" value="Phage_integrase"/>
    <property type="match status" value="1"/>
</dbReference>
<dbReference type="PANTHER" id="PTHR30629">
    <property type="entry name" value="PROPHAGE INTEGRASE"/>
    <property type="match status" value="1"/>
</dbReference>
<evidence type="ECO:0000256" key="4">
    <source>
        <dbReference type="ARBA" id="ARBA00023172"/>
    </source>
</evidence>
<accession>A0AB73HFQ2</accession>
<reference evidence="6" key="1">
    <citation type="submission" date="2020-11" db="EMBL/GenBank/DDBJ databases">
        <title>Antibiotic susceptibility profiles of Pediococcus pentosaceus from various origins and their implications for the safety assessment of strains with food-technology applications.</title>
        <authorList>
            <person name="Shani N."/>
            <person name="Oberhaensli S."/>
            <person name="Arias E."/>
        </authorList>
    </citation>
    <scope>NUCLEOTIDE SEQUENCE</scope>
    <source>
        <strain evidence="6">FAM 24207</strain>
    </source>
</reference>
<dbReference type="Pfam" id="PF14659">
    <property type="entry name" value="Phage_int_SAM_3"/>
    <property type="match status" value="1"/>
</dbReference>
<evidence type="ECO:0000256" key="2">
    <source>
        <dbReference type="ARBA" id="ARBA00022908"/>
    </source>
</evidence>
<comment type="caution">
    <text evidence="6">The sequence shown here is derived from an EMBL/GenBank/DDBJ whole genome shotgun (WGS) entry which is preliminary data.</text>
</comment>
<keyword evidence="3" id="KW-0238">DNA-binding</keyword>
<dbReference type="InterPro" id="IPR010998">
    <property type="entry name" value="Integrase_recombinase_N"/>
</dbReference>
<dbReference type="Pfam" id="PF14657">
    <property type="entry name" value="Arm-DNA-bind_4"/>
    <property type="match status" value="1"/>
</dbReference>
<proteinExistence type="inferred from homology"/>
<dbReference type="RefSeq" id="WP_195749634.1">
    <property type="nucleotide sequence ID" value="NZ_JADOFP010000004.1"/>
</dbReference>
<dbReference type="InterPro" id="IPR011010">
    <property type="entry name" value="DNA_brk_join_enz"/>
</dbReference>
<feature type="domain" description="Tyr recombinase" evidence="5">
    <location>
        <begin position="163"/>
        <end position="355"/>
    </location>
</feature>
<dbReference type="SUPFAM" id="SSF56349">
    <property type="entry name" value="DNA breaking-rejoining enzymes"/>
    <property type="match status" value="1"/>
</dbReference>
<dbReference type="InterPro" id="IPR013762">
    <property type="entry name" value="Integrase-like_cat_sf"/>
</dbReference>
<comment type="similarity">
    <text evidence="1">Belongs to the 'phage' integrase family.</text>
</comment>
<dbReference type="InterPro" id="IPR050808">
    <property type="entry name" value="Phage_Integrase"/>
</dbReference>
<evidence type="ECO:0000256" key="3">
    <source>
        <dbReference type="ARBA" id="ARBA00023125"/>
    </source>
</evidence>
<organism evidence="6 7">
    <name type="scientific">Pediococcus pentosaceus</name>
    <dbReference type="NCBI Taxonomy" id="1255"/>
    <lineage>
        <taxon>Bacteria</taxon>
        <taxon>Bacillati</taxon>
        <taxon>Bacillota</taxon>
        <taxon>Bacilli</taxon>
        <taxon>Lactobacillales</taxon>
        <taxon>Lactobacillaceae</taxon>
        <taxon>Pediococcus</taxon>
    </lineage>
</organism>
<name>A0AB73HFQ2_PEDPE</name>
<dbReference type="InterPro" id="IPR002104">
    <property type="entry name" value="Integrase_catalytic"/>
</dbReference>
<dbReference type="EMBL" id="JADOFP010000004">
    <property type="protein sequence ID" value="MBF7114964.1"/>
    <property type="molecule type" value="Genomic_DNA"/>
</dbReference>
<dbReference type="PROSITE" id="PS51898">
    <property type="entry name" value="TYR_RECOMBINASE"/>
    <property type="match status" value="1"/>
</dbReference>
<dbReference type="GO" id="GO:0015074">
    <property type="term" value="P:DNA integration"/>
    <property type="evidence" value="ECO:0007669"/>
    <property type="project" value="UniProtKB-KW"/>
</dbReference>
<dbReference type="Gene3D" id="1.10.443.10">
    <property type="entry name" value="Intergrase catalytic core"/>
    <property type="match status" value="1"/>
</dbReference>
<evidence type="ECO:0000313" key="7">
    <source>
        <dbReference type="Proteomes" id="UP001194632"/>
    </source>
</evidence>
<evidence type="ECO:0000256" key="1">
    <source>
        <dbReference type="ARBA" id="ARBA00008857"/>
    </source>
</evidence>
<dbReference type="Proteomes" id="UP001194632">
    <property type="component" value="Unassembled WGS sequence"/>
</dbReference>
<sequence length="377" mass="43649">MASIVKKGNDRYMVRVSWYDDFGKRKYSNKTFKTSAEAKHYALTAELNKNTTNLELSKMSFSDYFKDWFELYKQSKITSVTARKYHLIEKELSNAFGNKKISDITRREYQKFLNDYGKNHVTDSVREFNGKIRHCVKNAMYEGIIDKDFTFDVQITGNDDRKYSVEYLSLEEMSALTNEVISLLDYRYSTNYIILTGIMTGMRVDEIVALTWKDINFNFKTININKSWSFKMNEFKPTKNESSNRIIKVNDALLDVLKDLKNARCGKDNDLIFTTNNVIPSTVAINKALRRRLTSLGIIKRGFHFHSLRHSHVAFLIAQGIDLFAISKRLGHKKLSTTTDTYAYLVDEYQAKNDITMATKLDSLVNKNSAPIVHHSI</sequence>
<keyword evidence="2" id="KW-0229">DNA integration</keyword>
<gene>
    <name evidence="6" type="ORF">ITQ90_05615</name>
</gene>
<dbReference type="CDD" id="cd01189">
    <property type="entry name" value="INT_ICEBs1_C_like"/>
    <property type="match status" value="1"/>
</dbReference>